<accession>A0A3E0HIF3</accession>
<feature type="transmembrane region" description="Helical" evidence="1">
    <location>
        <begin position="357"/>
        <end position="379"/>
    </location>
</feature>
<dbReference type="EMBL" id="QUNS01000009">
    <property type="protein sequence ID" value="REH45835.1"/>
    <property type="molecule type" value="Genomic_DNA"/>
</dbReference>
<comment type="caution">
    <text evidence="2">The sequence shown here is derived from an EMBL/GenBank/DDBJ whole genome shotgun (WGS) entry which is preliminary data.</text>
</comment>
<dbReference type="PANTHER" id="PTHR34219:SF3">
    <property type="entry name" value="BLL7967 PROTEIN"/>
    <property type="match status" value="1"/>
</dbReference>
<feature type="transmembrane region" description="Helical" evidence="1">
    <location>
        <begin position="493"/>
        <end position="515"/>
    </location>
</feature>
<dbReference type="Proteomes" id="UP000256884">
    <property type="component" value="Unassembled WGS sequence"/>
</dbReference>
<feature type="transmembrane region" description="Helical" evidence="1">
    <location>
        <begin position="190"/>
        <end position="218"/>
    </location>
</feature>
<keyword evidence="3" id="KW-1185">Reference proteome</keyword>
<feature type="transmembrane region" description="Helical" evidence="1">
    <location>
        <begin position="149"/>
        <end position="169"/>
    </location>
</feature>
<keyword evidence="1" id="KW-0812">Transmembrane</keyword>
<gene>
    <name evidence="2" type="ORF">C7448_10987</name>
</gene>
<feature type="transmembrane region" description="Helical" evidence="1">
    <location>
        <begin position="400"/>
        <end position="420"/>
    </location>
</feature>
<keyword evidence="1" id="KW-0472">Membrane</keyword>
<protein>
    <submittedName>
        <fullName evidence="2">Putative iron-regulated membrane protein</fullName>
    </submittedName>
</protein>
<dbReference type="PANTHER" id="PTHR34219">
    <property type="entry name" value="IRON-REGULATED INNER MEMBRANE PROTEIN-RELATED"/>
    <property type="match status" value="1"/>
</dbReference>
<dbReference type="InterPro" id="IPR005625">
    <property type="entry name" value="PepSY-ass_TM"/>
</dbReference>
<name>A0A3E0HIF3_9FLAO</name>
<sequence>MAKRVYNIMFHTHTISGIVISAALYVIFFTGSISFLRDEIIAWERNEPVEKNFFLQGDFDALLNNLEEEYYLRGRDISFYRNVEGQNVVTRMGQSKDTLASKKEPKRAFFYTNLKTFKKANYNQNYSLGEFFYRLHFFAQLNFYGRSGYVFAGLIAFFFLFAIITGIIVHWKKVVPNFYQFRPKTKWKTIWTDAHVALGVIGLPYQFIFAVTGAYLIIGYMVMLAPVQNYIFNDNSKALTEALNYEKDINYEYKAVELEKTISINDFLVRTKKEYPSLQLNSIEIFNYGDANMHVKVGGYPKYKDNFLSSGTVTFKAADGFIVQTKDPKNSLSYIEGATNILKRLHFGDFGGYGMKLIYLVLGFVTCFVIISGVLIWLVARDKKNVPSYKRKFNSWLVNIYMAICLSLYPMTAFVFVAVKCFSNSNGDNKKVFIYQIFFWGWLILSSLFIVKKDNYFTNKISLLLGSIFGFLVPISNGAITGNWLWISWQKGYSQIFVVDAFWLLLSITSLSIFFKIKRNKKL</sequence>
<feature type="transmembrane region" description="Helical" evidence="1">
    <location>
        <begin position="432"/>
        <end position="451"/>
    </location>
</feature>
<dbReference type="OrthoDB" id="6307929at2"/>
<evidence type="ECO:0000256" key="1">
    <source>
        <dbReference type="SAM" id="Phobius"/>
    </source>
</evidence>
<proteinExistence type="predicted"/>
<organism evidence="2 3">
    <name type="scientific">Tenacibaculum gallaicum</name>
    <dbReference type="NCBI Taxonomy" id="561505"/>
    <lineage>
        <taxon>Bacteria</taxon>
        <taxon>Pseudomonadati</taxon>
        <taxon>Bacteroidota</taxon>
        <taxon>Flavobacteriia</taxon>
        <taxon>Flavobacteriales</taxon>
        <taxon>Flavobacteriaceae</taxon>
        <taxon>Tenacibaculum</taxon>
    </lineage>
</organism>
<dbReference type="Pfam" id="PF03929">
    <property type="entry name" value="PepSY_TM"/>
    <property type="match status" value="1"/>
</dbReference>
<dbReference type="RefSeq" id="WP_115902022.1">
    <property type="nucleotide sequence ID" value="NZ_QUNS01000009.1"/>
</dbReference>
<keyword evidence="1" id="KW-1133">Transmembrane helix</keyword>
<feature type="transmembrane region" description="Helical" evidence="1">
    <location>
        <begin position="12"/>
        <end position="36"/>
    </location>
</feature>
<dbReference type="AlphaFoldDB" id="A0A3E0HIF3"/>
<evidence type="ECO:0000313" key="3">
    <source>
        <dbReference type="Proteomes" id="UP000256884"/>
    </source>
</evidence>
<evidence type="ECO:0000313" key="2">
    <source>
        <dbReference type="EMBL" id="REH45835.1"/>
    </source>
</evidence>
<reference evidence="2 3" key="1">
    <citation type="submission" date="2018-08" db="EMBL/GenBank/DDBJ databases">
        <title>Genomic Encyclopedia of Type Strains, Phase IV (KMG-IV): sequencing the most valuable type-strain genomes for metagenomic binning, comparative biology and taxonomic classification.</title>
        <authorList>
            <person name="Goeker M."/>
        </authorList>
    </citation>
    <scope>NUCLEOTIDE SEQUENCE [LARGE SCALE GENOMIC DNA]</scope>
    <source>
        <strain evidence="2 3">DSM 18841</strain>
    </source>
</reference>
<feature type="transmembrane region" description="Helical" evidence="1">
    <location>
        <begin position="463"/>
        <end position="487"/>
    </location>
</feature>